<keyword evidence="1" id="KW-0812">Transmembrane</keyword>
<protein>
    <submittedName>
        <fullName evidence="3">Acyltransferase</fullName>
    </submittedName>
</protein>
<sequence length="355" mass="40660">MKRNGKIDLLRFVFAIVIMLHHLGMRTDLFDAFGLHFQVVSQRGGGFAVVFFFLVSGALLAKSTDKIVDSADIPKVTTQYLWKKYKYFMTWYIPAFILNFVWDCMRESISGGIKHSLYNISGFFMMQYIGLNGGELYPNGFYVPASWYLSALMICSLVLFPLILWKREIFIRIIAPLTSIASLYVLLNYKNRFRIASGLWYPLAVMCAGCIAYELAKNIKNTEEIYRHGITLRIAEAAIYLLTIVYISSDLQIEFEYPMFMLLTIAVAISFSGGTDDSLLSHKIFSFLGRASFPLYLFHEAISLIYIELLNKHGINHGYLSHIILYILCIVIAFLAQYVYDTIKKNKTQIKKVDA</sequence>
<dbReference type="GO" id="GO:0016747">
    <property type="term" value="F:acyltransferase activity, transferring groups other than amino-acyl groups"/>
    <property type="evidence" value="ECO:0007669"/>
    <property type="project" value="InterPro"/>
</dbReference>
<dbReference type="InterPro" id="IPR050879">
    <property type="entry name" value="Acyltransferase_3"/>
</dbReference>
<dbReference type="PANTHER" id="PTHR23028:SF53">
    <property type="entry name" value="ACYL_TRANSF_3 DOMAIN-CONTAINING PROTEIN"/>
    <property type="match status" value="1"/>
</dbReference>
<dbReference type="GO" id="GO:0016020">
    <property type="term" value="C:membrane"/>
    <property type="evidence" value="ECO:0007669"/>
    <property type="project" value="TreeGrafter"/>
</dbReference>
<dbReference type="Proteomes" id="UP000001299">
    <property type="component" value="Chromosome 1"/>
</dbReference>
<dbReference type="STRING" id="515622.bpr_I0410"/>
<keyword evidence="1" id="KW-0472">Membrane</keyword>
<evidence type="ECO:0000259" key="2">
    <source>
        <dbReference type="Pfam" id="PF01757"/>
    </source>
</evidence>
<feature type="transmembrane region" description="Helical" evidence="1">
    <location>
        <begin position="145"/>
        <end position="164"/>
    </location>
</feature>
<evidence type="ECO:0000313" key="3">
    <source>
        <dbReference type="EMBL" id="ADL33158.1"/>
    </source>
</evidence>
<feature type="transmembrane region" description="Helical" evidence="1">
    <location>
        <begin position="319"/>
        <end position="340"/>
    </location>
</feature>
<feature type="transmembrane region" description="Helical" evidence="1">
    <location>
        <begin position="255"/>
        <end position="275"/>
    </location>
</feature>
<feature type="domain" description="Acyltransferase 3" evidence="2">
    <location>
        <begin position="6"/>
        <end position="335"/>
    </location>
</feature>
<evidence type="ECO:0000256" key="1">
    <source>
        <dbReference type="SAM" id="Phobius"/>
    </source>
</evidence>
<dbReference type="AlphaFoldDB" id="E0RZG1"/>
<organism evidence="3 4">
    <name type="scientific">Butyrivibrio proteoclasticus (strain ATCC 51982 / DSM 14932 / B316)</name>
    <name type="common">Clostridium proteoclasticum</name>
    <dbReference type="NCBI Taxonomy" id="515622"/>
    <lineage>
        <taxon>Bacteria</taxon>
        <taxon>Bacillati</taxon>
        <taxon>Bacillota</taxon>
        <taxon>Clostridia</taxon>
        <taxon>Lachnospirales</taxon>
        <taxon>Lachnospiraceae</taxon>
        <taxon>Butyrivibrio</taxon>
    </lineage>
</organism>
<evidence type="ECO:0000313" key="4">
    <source>
        <dbReference type="Proteomes" id="UP000001299"/>
    </source>
</evidence>
<dbReference type="RefSeq" id="WP_013279815.1">
    <property type="nucleotide sequence ID" value="NC_014387.1"/>
</dbReference>
<dbReference type="eggNOG" id="COG1835">
    <property type="taxonomic scope" value="Bacteria"/>
</dbReference>
<dbReference type="GO" id="GO:0000271">
    <property type="term" value="P:polysaccharide biosynthetic process"/>
    <property type="evidence" value="ECO:0007669"/>
    <property type="project" value="TreeGrafter"/>
</dbReference>
<gene>
    <name evidence="3" type="ordered locus">bpr_I0410</name>
</gene>
<reference evidence="3 4" key="1">
    <citation type="journal article" date="2010" name="PLoS ONE">
        <title>The glycobiome of the rumen bacterium Butyrivibrio proteoclasticus B316(T) highlights adaptation to a polysaccharide-rich environment.</title>
        <authorList>
            <person name="Kelly W.J."/>
            <person name="Leahy S.C."/>
            <person name="Altermann E."/>
            <person name="Yeoman C.J."/>
            <person name="Dunne J.C."/>
            <person name="Kong Z."/>
            <person name="Pacheco D.M."/>
            <person name="Li D."/>
            <person name="Noel S.J."/>
            <person name="Moon C.D."/>
            <person name="Cookson A.L."/>
            <person name="Attwood G.T."/>
        </authorList>
    </citation>
    <scope>NUCLEOTIDE SEQUENCE [LARGE SCALE GENOMIC DNA]</scope>
    <source>
        <strain evidence="4">ATCC 51982 / DSM 14932 / B316</strain>
    </source>
</reference>
<dbReference type="InterPro" id="IPR002656">
    <property type="entry name" value="Acyl_transf_3_dom"/>
</dbReference>
<dbReference type="EMBL" id="CP001810">
    <property type="protein sequence ID" value="ADL33158.1"/>
    <property type="molecule type" value="Genomic_DNA"/>
</dbReference>
<keyword evidence="3" id="KW-0012">Acyltransferase</keyword>
<feature type="transmembrane region" description="Helical" evidence="1">
    <location>
        <begin position="287"/>
        <end position="307"/>
    </location>
</feature>
<feature type="transmembrane region" description="Helical" evidence="1">
    <location>
        <begin position="9"/>
        <end position="25"/>
    </location>
</feature>
<dbReference type="PANTHER" id="PTHR23028">
    <property type="entry name" value="ACETYLTRANSFERASE"/>
    <property type="match status" value="1"/>
</dbReference>
<proteinExistence type="predicted"/>
<feature type="transmembrane region" description="Helical" evidence="1">
    <location>
        <begin position="85"/>
        <end position="102"/>
    </location>
</feature>
<keyword evidence="3" id="KW-0808">Transferase</keyword>
<dbReference type="KEGG" id="bpb:bpr_I0410"/>
<name>E0RZG1_BUTPB</name>
<keyword evidence="1" id="KW-1133">Transmembrane helix</keyword>
<dbReference type="HOGENOM" id="CLU_064462_0_0_9"/>
<feature type="transmembrane region" description="Helical" evidence="1">
    <location>
        <begin position="45"/>
        <end position="64"/>
    </location>
</feature>
<keyword evidence="4" id="KW-1185">Reference proteome</keyword>
<feature type="transmembrane region" description="Helical" evidence="1">
    <location>
        <begin position="199"/>
        <end position="216"/>
    </location>
</feature>
<dbReference type="Pfam" id="PF01757">
    <property type="entry name" value="Acyl_transf_3"/>
    <property type="match status" value="1"/>
</dbReference>
<feature type="transmembrane region" description="Helical" evidence="1">
    <location>
        <begin position="169"/>
        <end position="187"/>
    </location>
</feature>
<accession>E0RZG1</accession>
<feature type="transmembrane region" description="Helical" evidence="1">
    <location>
        <begin position="228"/>
        <end position="249"/>
    </location>
</feature>